<evidence type="ECO:0000256" key="13">
    <source>
        <dbReference type="ARBA" id="ARBA00060881"/>
    </source>
</evidence>
<dbReference type="GO" id="GO:0005829">
    <property type="term" value="C:cytosol"/>
    <property type="evidence" value="ECO:0007669"/>
    <property type="project" value="TreeGrafter"/>
</dbReference>
<keyword evidence="9 14" id="KW-0460">Magnesium</keyword>
<evidence type="ECO:0000259" key="16">
    <source>
        <dbReference type="PROSITE" id="PS50172"/>
    </source>
</evidence>
<accession>A0A5C5ZQV7</accession>
<keyword evidence="4 14" id="KW-0436">Ligase</keyword>
<dbReference type="EMBL" id="SJPM01000019">
    <property type="protein sequence ID" value="TWT89297.1"/>
    <property type="molecule type" value="Genomic_DNA"/>
</dbReference>
<dbReference type="Gene3D" id="3.30.470.30">
    <property type="entry name" value="DNA ligase/mRNA capping enzyme"/>
    <property type="match status" value="1"/>
</dbReference>
<feature type="binding site" evidence="14">
    <location>
        <position position="428"/>
    </location>
    <ligand>
        <name>Zn(2+)</name>
        <dbReference type="ChEBI" id="CHEBI:29105"/>
    </ligand>
</feature>
<dbReference type="Gene3D" id="2.40.50.140">
    <property type="entry name" value="Nucleic acid-binding proteins"/>
    <property type="match status" value="1"/>
</dbReference>
<dbReference type="GO" id="GO:0006260">
    <property type="term" value="P:DNA replication"/>
    <property type="evidence" value="ECO:0007669"/>
    <property type="project" value="UniProtKB-KW"/>
</dbReference>
<dbReference type="SUPFAM" id="SSF50249">
    <property type="entry name" value="Nucleic acid-binding proteins"/>
    <property type="match status" value="1"/>
</dbReference>
<feature type="binding site" evidence="14">
    <location>
        <position position="431"/>
    </location>
    <ligand>
        <name>Zn(2+)</name>
        <dbReference type="ChEBI" id="CHEBI:29105"/>
    </ligand>
</feature>
<feature type="binding site" evidence="14">
    <location>
        <position position="157"/>
    </location>
    <ligand>
        <name>NAD(+)</name>
        <dbReference type="ChEBI" id="CHEBI:57540"/>
    </ligand>
</feature>
<evidence type="ECO:0000256" key="14">
    <source>
        <dbReference type="HAMAP-Rule" id="MF_01588"/>
    </source>
</evidence>
<dbReference type="InterPro" id="IPR018239">
    <property type="entry name" value="DNA_ligase_AS"/>
</dbReference>
<dbReference type="Gene3D" id="3.40.50.10190">
    <property type="entry name" value="BRCT domain"/>
    <property type="match status" value="1"/>
</dbReference>
<dbReference type="Pfam" id="PF01653">
    <property type="entry name" value="DNA_ligase_aden"/>
    <property type="match status" value="1"/>
</dbReference>
<keyword evidence="18" id="KW-1185">Reference proteome</keyword>
<feature type="binding site" evidence="14">
    <location>
        <position position="451"/>
    </location>
    <ligand>
        <name>Zn(2+)</name>
        <dbReference type="ChEBI" id="CHEBI:29105"/>
    </ligand>
</feature>
<gene>
    <name evidence="14 17" type="primary">ligA</name>
    <name evidence="17" type="ORF">Pla100_56140</name>
</gene>
<comment type="caution">
    <text evidence="17">The sequence shown here is derived from an EMBL/GenBank/DDBJ whole genome shotgun (WGS) entry which is preliminary data.</text>
</comment>
<dbReference type="RefSeq" id="WP_146581874.1">
    <property type="nucleotide sequence ID" value="NZ_SJPM01000019.1"/>
</dbReference>
<dbReference type="InterPro" id="IPR001357">
    <property type="entry name" value="BRCT_dom"/>
</dbReference>
<feature type="region of interest" description="Disordered" evidence="15">
    <location>
        <begin position="1"/>
        <end position="23"/>
    </location>
</feature>
<feature type="binding site" evidence="14">
    <location>
        <begin position="48"/>
        <end position="52"/>
    </location>
    <ligand>
        <name>NAD(+)</name>
        <dbReference type="ChEBI" id="CHEBI:57540"/>
    </ligand>
</feature>
<dbReference type="InterPro" id="IPR041663">
    <property type="entry name" value="DisA/LigA_HHH"/>
</dbReference>
<dbReference type="NCBIfam" id="NF005932">
    <property type="entry name" value="PRK07956.1"/>
    <property type="match status" value="1"/>
</dbReference>
<dbReference type="NCBIfam" id="TIGR00575">
    <property type="entry name" value="dnlj"/>
    <property type="match status" value="1"/>
</dbReference>
<keyword evidence="6 14" id="KW-0479">Metal-binding</keyword>
<protein>
    <recommendedName>
        <fullName evidence="3 14">DNA ligase</fullName>
        <ecNumber evidence="2 14">6.5.1.2</ecNumber>
    </recommendedName>
    <alternativeName>
        <fullName evidence="14">Polydeoxyribonucleotide synthase [NAD(+)]</fullName>
    </alternativeName>
</protein>
<evidence type="ECO:0000313" key="17">
    <source>
        <dbReference type="EMBL" id="TWT89297.1"/>
    </source>
</evidence>
<dbReference type="FunFam" id="2.40.50.140:FF:000012">
    <property type="entry name" value="DNA ligase"/>
    <property type="match status" value="1"/>
</dbReference>
<keyword evidence="8 14" id="KW-0862">Zinc</keyword>
<evidence type="ECO:0000313" key="18">
    <source>
        <dbReference type="Proteomes" id="UP000316213"/>
    </source>
</evidence>
<dbReference type="PANTHER" id="PTHR23389:SF9">
    <property type="entry name" value="DNA LIGASE"/>
    <property type="match status" value="1"/>
</dbReference>
<feature type="binding site" evidence="14">
    <location>
        <position position="446"/>
    </location>
    <ligand>
        <name>Zn(2+)</name>
        <dbReference type="ChEBI" id="CHEBI:29105"/>
    </ligand>
</feature>
<dbReference type="GO" id="GO:0003911">
    <property type="term" value="F:DNA ligase (NAD+) activity"/>
    <property type="evidence" value="ECO:0007669"/>
    <property type="project" value="UniProtKB-UniRule"/>
</dbReference>
<reference evidence="17 18" key="1">
    <citation type="submission" date="2019-02" db="EMBL/GenBank/DDBJ databases">
        <title>Deep-cultivation of Planctomycetes and their phenomic and genomic characterization uncovers novel biology.</title>
        <authorList>
            <person name="Wiegand S."/>
            <person name="Jogler M."/>
            <person name="Boedeker C."/>
            <person name="Pinto D."/>
            <person name="Vollmers J."/>
            <person name="Rivas-Marin E."/>
            <person name="Kohn T."/>
            <person name="Peeters S.H."/>
            <person name="Heuer A."/>
            <person name="Rast P."/>
            <person name="Oberbeckmann S."/>
            <person name="Bunk B."/>
            <person name="Jeske O."/>
            <person name="Meyerdierks A."/>
            <person name="Storesund J.E."/>
            <person name="Kallscheuer N."/>
            <person name="Luecker S."/>
            <person name="Lage O.M."/>
            <person name="Pohl T."/>
            <person name="Merkel B.J."/>
            <person name="Hornburger P."/>
            <person name="Mueller R.-W."/>
            <person name="Bruemmer F."/>
            <person name="Labrenz M."/>
            <person name="Spormann A.M."/>
            <person name="Op Den Camp H."/>
            <person name="Overmann J."/>
            <person name="Amann R."/>
            <person name="Jetten M.S.M."/>
            <person name="Mascher T."/>
            <person name="Medema M.H."/>
            <person name="Devos D.P."/>
            <person name="Kaster A.-K."/>
            <person name="Ovreas L."/>
            <person name="Rohde M."/>
            <person name="Galperin M.Y."/>
            <person name="Jogler C."/>
        </authorList>
    </citation>
    <scope>NUCLEOTIDE SEQUENCE [LARGE SCALE GENOMIC DNA]</scope>
    <source>
        <strain evidence="17 18">Pla100</strain>
    </source>
</reference>
<dbReference type="InterPro" id="IPR036420">
    <property type="entry name" value="BRCT_dom_sf"/>
</dbReference>
<dbReference type="EC" id="6.5.1.2" evidence="2 14"/>
<feature type="binding site" evidence="14">
    <location>
        <position position="334"/>
    </location>
    <ligand>
        <name>NAD(+)</name>
        <dbReference type="ChEBI" id="CHEBI:57540"/>
    </ligand>
</feature>
<evidence type="ECO:0000256" key="2">
    <source>
        <dbReference type="ARBA" id="ARBA00012722"/>
    </source>
</evidence>
<dbReference type="FunFam" id="3.40.50.10190:FF:000054">
    <property type="entry name" value="DNA ligase"/>
    <property type="match status" value="1"/>
</dbReference>
<sequence>MSSSSPRPNTESNGKTESDPQQRIAELSESIRHHDRLYYQLAQPEISDLEYDRLMEELASLERAHPEHVQPDSPTLRVGGDVVDHLVQVPHQVPMLSIDNTYSRDELKAAMLRIEKALQAEANDDDQPVAWVMEYKIDGVAGSIRYEDGVLTLGLTRGNGVVGDDITHNVRTIRDLPLKLNTDNPPKVVELRGEIYMTGADLADLNVRQAEAGLEPYKNTRNVTAGTIRLLDPKIASERKLRFFCHGSGQLDGIDVTDHMTFLKWVESMGIPATPDAVRLASTEQALAAVAELETEMSELPFEIDGIVFKVDSFAQREKLGVRSKSPRWVIAYKFERYEATTRLEAIEVQVGKAGTITPVAYLTPVDIADTTVSRASLHNADEIERLDVRVGDLVVVEKAGKIIPKVVRVEKHARTGDLPRFEFPTRCPECDGPLKQDDGGVYIRCINPQCPAQLRQRLIYFGSRTGMDIDGLGEEVVDLLLGKKLVASYADLYRLDAETLAGLTWPRQRKGKGDEMIDVQFGQKNAENLIQGIEASRTRGLARVLSSISIRHVGPRVAKLITAKFWNLELLRQATTDQIASIHEIGERIAESLVGFLASDVGAAIVTDLEAIGVVMSEPEPVEVDVDPSELPLAGKNVVATGTLEHYTRDEIKERIEALGGRAAGSVSKKTDFVIAGEKAGSKLAKAEALGVEVLSEAEFRARYETTDSAE</sequence>
<dbReference type="PIRSF" id="PIRSF001604">
    <property type="entry name" value="LigA"/>
    <property type="match status" value="1"/>
</dbReference>
<keyword evidence="5 14" id="KW-0235">DNA replication</keyword>
<comment type="catalytic activity">
    <reaction evidence="12 14">
        <text>NAD(+) + (deoxyribonucleotide)n-3'-hydroxyl + 5'-phospho-(deoxyribonucleotide)m = (deoxyribonucleotide)n+m + AMP + beta-nicotinamide D-nucleotide.</text>
        <dbReference type="EC" id="6.5.1.2"/>
    </reaction>
</comment>
<dbReference type="PROSITE" id="PS01055">
    <property type="entry name" value="DNA_LIGASE_N1"/>
    <property type="match status" value="1"/>
</dbReference>
<feature type="active site" description="N6-AMP-lysine intermediate" evidence="14">
    <location>
        <position position="136"/>
    </location>
</feature>
<dbReference type="Pfam" id="PF12826">
    <property type="entry name" value="HHH_2"/>
    <property type="match status" value="1"/>
</dbReference>
<dbReference type="AlphaFoldDB" id="A0A5C5ZQV7"/>
<dbReference type="SMART" id="SM00292">
    <property type="entry name" value="BRCT"/>
    <property type="match status" value="1"/>
</dbReference>
<dbReference type="Gene3D" id="6.20.10.30">
    <property type="match status" value="1"/>
</dbReference>
<feature type="compositionally biased region" description="Polar residues" evidence="15">
    <location>
        <begin position="1"/>
        <end position="13"/>
    </location>
</feature>
<evidence type="ECO:0000256" key="5">
    <source>
        <dbReference type="ARBA" id="ARBA00022705"/>
    </source>
</evidence>
<dbReference type="CDD" id="cd17748">
    <property type="entry name" value="BRCT_DNA_ligase_like"/>
    <property type="match status" value="1"/>
</dbReference>
<dbReference type="Proteomes" id="UP000316213">
    <property type="component" value="Unassembled WGS sequence"/>
</dbReference>
<dbReference type="HAMAP" id="MF_01588">
    <property type="entry name" value="DNA_ligase_A"/>
    <property type="match status" value="1"/>
</dbReference>
<dbReference type="GO" id="GO:0006281">
    <property type="term" value="P:DNA repair"/>
    <property type="evidence" value="ECO:0007669"/>
    <property type="project" value="UniProtKB-KW"/>
</dbReference>
<dbReference type="CDD" id="cd00114">
    <property type="entry name" value="LIGANc"/>
    <property type="match status" value="1"/>
</dbReference>
<dbReference type="Pfam" id="PF00533">
    <property type="entry name" value="BRCT"/>
    <property type="match status" value="1"/>
</dbReference>
<evidence type="ECO:0000256" key="6">
    <source>
        <dbReference type="ARBA" id="ARBA00022723"/>
    </source>
</evidence>
<organism evidence="17 18">
    <name type="scientific">Neorhodopirellula pilleata</name>
    <dbReference type="NCBI Taxonomy" id="2714738"/>
    <lineage>
        <taxon>Bacteria</taxon>
        <taxon>Pseudomonadati</taxon>
        <taxon>Planctomycetota</taxon>
        <taxon>Planctomycetia</taxon>
        <taxon>Pirellulales</taxon>
        <taxon>Pirellulaceae</taxon>
        <taxon>Neorhodopirellula</taxon>
    </lineage>
</organism>
<dbReference type="SUPFAM" id="SSF47781">
    <property type="entry name" value="RuvA domain 2-like"/>
    <property type="match status" value="1"/>
</dbReference>
<evidence type="ECO:0000256" key="10">
    <source>
        <dbReference type="ARBA" id="ARBA00023027"/>
    </source>
</evidence>
<dbReference type="Gene3D" id="1.10.150.20">
    <property type="entry name" value="5' to 3' exonuclease, C-terminal subdomain"/>
    <property type="match status" value="2"/>
</dbReference>
<feature type="binding site" evidence="14">
    <location>
        <begin position="97"/>
        <end position="98"/>
    </location>
    <ligand>
        <name>NAD(+)</name>
        <dbReference type="ChEBI" id="CHEBI:57540"/>
    </ligand>
</feature>
<dbReference type="InterPro" id="IPR001679">
    <property type="entry name" value="DNA_ligase"/>
</dbReference>
<evidence type="ECO:0000256" key="8">
    <source>
        <dbReference type="ARBA" id="ARBA00022833"/>
    </source>
</evidence>
<dbReference type="GO" id="GO:0046872">
    <property type="term" value="F:metal ion binding"/>
    <property type="evidence" value="ECO:0007669"/>
    <property type="project" value="UniProtKB-KW"/>
</dbReference>
<comment type="similarity">
    <text evidence="13 14">Belongs to the NAD-dependent DNA ligase family. LigA subfamily.</text>
</comment>
<keyword evidence="14" id="KW-0464">Manganese</keyword>
<dbReference type="OrthoDB" id="9759736at2"/>
<dbReference type="InterPro" id="IPR013839">
    <property type="entry name" value="DNAligase_adenylation"/>
</dbReference>
<dbReference type="InterPro" id="IPR010994">
    <property type="entry name" value="RuvA_2-like"/>
</dbReference>
<dbReference type="SUPFAM" id="SSF52113">
    <property type="entry name" value="BRCT domain"/>
    <property type="match status" value="1"/>
</dbReference>
<keyword evidence="10 14" id="KW-0520">NAD</keyword>
<feature type="binding site" evidence="14">
    <location>
        <position position="310"/>
    </location>
    <ligand>
        <name>NAD(+)</name>
        <dbReference type="ChEBI" id="CHEBI:57540"/>
    </ligand>
</feature>
<evidence type="ECO:0000256" key="4">
    <source>
        <dbReference type="ARBA" id="ARBA00022598"/>
    </source>
</evidence>
<dbReference type="Gene3D" id="1.10.287.610">
    <property type="entry name" value="Helix hairpin bin"/>
    <property type="match status" value="1"/>
</dbReference>
<evidence type="ECO:0000256" key="11">
    <source>
        <dbReference type="ARBA" id="ARBA00023204"/>
    </source>
</evidence>
<comment type="function">
    <text evidence="1 14">DNA ligase that catalyzes the formation of phosphodiester linkages between 5'-phosphoryl and 3'-hydroxyl groups in double-stranded DNA using NAD as a coenzyme and as the energy source for the reaction. It is essential for DNA replication and repair of damaged DNA.</text>
</comment>
<evidence type="ECO:0000256" key="3">
    <source>
        <dbReference type="ARBA" id="ARBA00013308"/>
    </source>
</evidence>
<dbReference type="SUPFAM" id="SSF56091">
    <property type="entry name" value="DNA ligase/mRNA capping enzyme, catalytic domain"/>
    <property type="match status" value="1"/>
</dbReference>
<keyword evidence="7 14" id="KW-0227">DNA damage</keyword>
<evidence type="ECO:0000256" key="12">
    <source>
        <dbReference type="ARBA" id="ARBA00034005"/>
    </source>
</evidence>
<dbReference type="InterPro" id="IPR012340">
    <property type="entry name" value="NA-bd_OB-fold"/>
</dbReference>
<comment type="cofactor">
    <cofactor evidence="14">
        <name>Mg(2+)</name>
        <dbReference type="ChEBI" id="CHEBI:18420"/>
    </cofactor>
    <cofactor evidence="14">
        <name>Mn(2+)</name>
        <dbReference type="ChEBI" id="CHEBI:29035"/>
    </cofactor>
</comment>
<evidence type="ECO:0000256" key="1">
    <source>
        <dbReference type="ARBA" id="ARBA00004067"/>
    </source>
</evidence>
<feature type="domain" description="BRCT" evidence="16">
    <location>
        <begin position="629"/>
        <end position="698"/>
    </location>
</feature>
<name>A0A5C5ZQV7_9BACT</name>
<dbReference type="Pfam" id="PF03120">
    <property type="entry name" value="OB_DNA_ligase"/>
    <property type="match status" value="1"/>
</dbReference>
<dbReference type="InterPro" id="IPR004150">
    <property type="entry name" value="NAD_DNA_ligase_OB"/>
</dbReference>
<dbReference type="Pfam" id="PF03119">
    <property type="entry name" value="DNA_ligase_ZBD"/>
    <property type="match status" value="1"/>
</dbReference>
<feature type="binding site" evidence="14">
    <location>
        <position position="194"/>
    </location>
    <ligand>
        <name>NAD(+)</name>
        <dbReference type="ChEBI" id="CHEBI:57540"/>
    </ligand>
</feature>
<feature type="binding site" evidence="14">
    <location>
        <position position="134"/>
    </location>
    <ligand>
        <name>NAD(+)</name>
        <dbReference type="ChEBI" id="CHEBI:57540"/>
    </ligand>
</feature>
<dbReference type="SMART" id="SM00532">
    <property type="entry name" value="LIGANc"/>
    <property type="match status" value="1"/>
</dbReference>
<dbReference type="PANTHER" id="PTHR23389">
    <property type="entry name" value="CHROMOSOME TRANSMISSION FIDELITY FACTOR 18"/>
    <property type="match status" value="1"/>
</dbReference>
<evidence type="ECO:0000256" key="7">
    <source>
        <dbReference type="ARBA" id="ARBA00022763"/>
    </source>
</evidence>
<evidence type="ECO:0000256" key="15">
    <source>
        <dbReference type="SAM" id="MobiDB-lite"/>
    </source>
</evidence>
<keyword evidence="11 14" id="KW-0234">DNA repair</keyword>
<dbReference type="InterPro" id="IPR013840">
    <property type="entry name" value="DNAligase_N"/>
</dbReference>
<evidence type="ECO:0000256" key="9">
    <source>
        <dbReference type="ARBA" id="ARBA00022842"/>
    </source>
</evidence>
<dbReference type="InterPro" id="IPR004149">
    <property type="entry name" value="Znf_DNAligase_C4"/>
</dbReference>
<proteinExistence type="inferred from homology"/>
<dbReference type="PROSITE" id="PS50172">
    <property type="entry name" value="BRCT"/>
    <property type="match status" value="1"/>
</dbReference>